<name>A0A0W0EVR2_MONRR</name>
<comment type="caution">
    <text evidence="1">The sequence shown here is derived from an EMBL/GenBank/DDBJ whole genome shotgun (WGS) entry which is preliminary data.</text>
</comment>
<reference evidence="1 2" key="1">
    <citation type="submission" date="2015-12" db="EMBL/GenBank/DDBJ databases">
        <title>Draft genome sequence of Moniliophthora roreri, the causal agent of frosty pod rot of cacao.</title>
        <authorList>
            <person name="Aime M.C."/>
            <person name="Diaz-Valderrama J.R."/>
            <person name="Kijpornyongpan T."/>
            <person name="Phillips-Mora W."/>
        </authorList>
    </citation>
    <scope>NUCLEOTIDE SEQUENCE [LARGE SCALE GENOMIC DNA]</scope>
    <source>
        <strain evidence="1 2">MCA 2952</strain>
    </source>
</reference>
<sequence length="137" mass="16112">MTFINSSRTVITGENTFNYVQGNQVNGTINAGTVNFITGQAVVKRTKYDQFREVICGDAIMLKEIHSEEITDREWQRKYRRVVEKHKARKTICTVEVYPDQQSKFTALMYKGEDAEWFWEKQFEKISHAKYASLYRP</sequence>
<dbReference type="AlphaFoldDB" id="A0A0W0EVR2"/>
<dbReference type="Proteomes" id="UP000054988">
    <property type="component" value="Unassembled WGS sequence"/>
</dbReference>
<proteinExistence type="predicted"/>
<organism evidence="1 2">
    <name type="scientific">Moniliophthora roreri</name>
    <name type="common">Frosty pod rot fungus</name>
    <name type="synonym">Monilia roreri</name>
    <dbReference type="NCBI Taxonomy" id="221103"/>
    <lineage>
        <taxon>Eukaryota</taxon>
        <taxon>Fungi</taxon>
        <taxon>Dikarya</taxon>
        <taxon>Basidiomycota</taxon>
        <taxon>Agaricomycotina</taxon>
        <taxon>Agaricomycetes</taxon>
        <taxon>Agaricomycetidae</taxon>
        <taxon>Agaricales</taxon>
        <taxon>Marasmiineae</taxon>
        <taxon>Marasmiaceae</taxon>
        <taxon>Moniliophthora</taxon>
    </lineage>
</organism>
<evidence type="ECO:0000313" key="1">
    <source>
        <dbReference type="EMBL" id="KTB28151.1"/>
    </source>
</evidence>
<dbReference type="EMBL" id="LATX01002502">
    <property type="protein sequence ID" value="KTB28151.1"/>
    <property type="molecule type" value="Genomic_DNA"/>
</dbReference>
<accession>A0A0W0EVR2</accession>
<evidence type="ECO:0000313" key="2">
    <source>
        <dbReference type="Proteomes" id="UP000054988"/>
    </source>
</evidence>
<gene>
    <name evidence="1" type="ORF">WG66_19291</name>
</gene>
<protein>
    <submittedName>
        <fullName evidence="1">Uncharacterized protein</fullName>
    </submittedName>
</protein>